<gene>
    <name evidence="1" type="ORF">RF55_10761</name>
</gene>
<evidence type="ECO:0000313" key="1">
    <source>
        <dbReference type="EMBL" id="KMQ89593.1"/>
    </source>
</evidence>
<dbReference type="EMBL" id="LBMM01007609">
    <property type="protein sequence ID" value="KMQ89593.1"/>
    <property type="molecule type" value="Genomic_DNA"/>
</dbReference>
<evidence type="ECO:0000313" key="2">
    <source>
        <dbReference type="Proteomes" id="UP000036403"/>
    </source>
</evidence>
<dbReference type="OrthoDB" id="6767894at2759"/>
<protein>
    <submittedName>
        <fullName evidence="1">Phenylalanine--trna ligase alpha subunit a-like protein</fullName>
    </submittedName>
</protein>
<keyword evidence="2" id="KW-1185">Reference proteome</keyword>
<dbReference type="Proteomes" id="UP000036403">
    <property type="component" value="Unassembled WGS sequence"/>
</dbReference>
<name>A0A0J7KGR1_LASNI</name>
<sequence>MEVNKIPDQVTAKDIIQGECSIPPELDDFYGILLTGPNYRPWMVSHFLKITDMPMWVGFNSLIYKDECPTQKVSYLTTINLSPTNISVVLHTMLEGQRVAEECGEEYMQITYDLAIAKIALQL</sequence>
<organism evidence="1 2">
    <name type="scientific">Lasius niger</name>
    <name type="common">Black garden ant</name>
    <dbReference type="NCBI Taxonomy" id="67767"/>
    <lineage>
        <taxon>Eukaryota</taxon>
        <taxon>Metazoa</taxon>
        <taxon>Ecdysozoa</taxon>
        <taxon>Arthropoda</taxon>
        <taxon>Hexapoda</taxon>
        <taxon>Insecta</taxon>
        <taxon>Pterygota</taxon>
        <taxon>Neoptera</taxon>
        <taxon>Endopterygota</taxon>
        <taxon>Hymenoptera</taxon>
        <taxon>Apocrita</taxon>
        <taxon>Aculeata</taxon>
        <taxon>Formicoidea</taxon>
        <taxon>Formicidae</taxon>
        <taxon>Formicinae</taxon>
        <taxon>Lasius</taxon>
        <taxon>Lasius</taxon>
    </lineage>
</organism>
<proteinExistence type="predicted"/>
<dbReference type="GO" id="GO:0016874">
    <property type="term" value="F:ligase activity"/>
    <property type="evidence" value="ECO:0007669"/>
    <property type="project" value="UniProtKB-KW"/>
</dbReference>
<accession>A0A0J7KGR1</accession>
<comment type="caution">
    <text evidence="1">The sequence shown here is derived from an EMBL/GenBank/DDBJ whole genome shotgun (WGS) entry which is preliminary data.</text>
</comment>
<reference evidence="1 2" key="1">
    <citation type="submission" date="2015-04" db="EMBL/GenBank/DDBJ databases">
        <title>Lasius niger genome sequencing.</title>
        <authorList>
            <person name="Konorov E.A."/>
            <person name="Nikitin M.A."/>
            <person name="Kirill M.V."/>
            <person name="Chang P."/>
        </authorList>
    </citation>
    <scope>NUCLEOTIDE SEQUENCE [LARGE SCALE GENOMIC DNA]</scope>
    <source>
        <tissue evidence="1">Whole</tissue>
    </source>
</reference>
<dbReference type="PaxDb" id="67767-A0A0J7KGR1"/>
<keyword evidence="1" id="KW-0436">Ligase</keyword>
<dbReference type="AlphaFoldDB" id="A0A0J7KGR1"/>